<evidence type="ECO:0000256" key="3">
    <source>
        <dbReference type="ARBA" id="ARBA00022448"/>
    </source>
</evidence>
<evidence type="ECO:0000256" key="4">
    <source>
        <dbReference type="ARBA" id="ARBA00022475"/>
    </source>
</evidence>
<dbReference type="OrthoDB" id="9803444at2"/>
<dbReference type="EMBL" id="FQUI01000002">
    <property type="protein sequence ID" value="SHE31482.1"/>
    <property type="molecule type" value="Genomic_DNA"/>
</dbReference>
<organism evidence="9 10">
    <name type="scientific">Marinitoga hydrogenitolerans (strain DSM 16785 / JCM 12826 / AT1271)</name>
    <dbReference type="NCBI Taxonomy" id="1122195"/>
    <lineage>
        <taxon>Bacteria</taxon>
        <taxon>Thermotogati</taxon>
        <taxon>Thermotogota</taxon>
        <taxon>Thermotogae</taxon>
        <taxon>Petrotogales</taxon>
        <taxon>Petrotogaceae</taxon>
        <taxon>Marinitoga</taxon>
    </lineage>
</organism>
<comment type="similarity">
    <text evidence="2">Belongs to the AzlC family.</text>
</comment>
<dbReference type="PANTHER" id="PTHR34979">
    <property type="entry name" value="INNER MEMBRANE PROTEIN YGAZ"/>
    <property type="match status" value="1"/>
</dbReference>
<evidence type="ECO:0000256" key="8">
    <source>
        <dbReference type="SAM" id="Phobius"/>
    </source>
</evidence>
<evidence type="ECO:0000256" key="5">
    <source>
        <dbReference type="ARBA" id="ARBA00022692"/>
    </source>
</evidence>
<keyword evidence="3" id="KW-0813">Transport</keyword>
<dbReference type="Pfam" id="PF03591">
    <property type="entry name" value="AzlC"/>
    <property type="match status" value="1"/>
</dbReference>
<dbReference type="PANTHER" id="PTHR34979:SF1">
    <property type="entry name" value="INNER MEMBRANE PROTEIN YGAZ"/>
    <property type="match status" value="1"/>
</dbReference>
<evidence type="ECO:0000256" key="7">
    <source>
        <dbReference type="ARBA" id="ARBA00023136"/>
    </source>
</evidence>
<accession>A0A1M4SH44</accession>
<comment type="subcellular location">
    <subcellularLocation>
        <location evidence="1">Cell membrane</location>
        <topology evidence="1">Multi-pass membrane protein</topology>
    </subcellularLocation>
</comment>
<dbReference type="GO" id="GO:1903785">
    <property type="term" value="P:L-valine transmembrane transport"/>
    <property type="evidence" value="ECO:0007669"/>
    <property type="project" value="TreeGrafter"/>
</dbReference>
<feature type="transmembrane region" description="Helical" evidence="8">
    <location>
        <begin position="63"/>
        <end position="82"/>
    </location>
</feature>
<keyword evidence="4" id="KW-1003">Cell membrane</keyword>
<feature type="transmembrane region" description="Helical" evidence="8">
    <location>
        <begin position="176"/>
        <end position="192"/>
    </location>
</feature>
<keyword evidence="7 8" id="KW-0472">Membrane</keyword>
<evidence type="ECO:0000313" key="9">
    <source>
        <dbReference type="EMBL" id="SHE31482.1"/>
    </source>
</evidence>
<feature type="transmembrane region" description="Helical" evidence="8">
    <location>
        <begin position="120"/>
        <end position="145"/>
    </location>
</feature>
<feature type="transmembrane region" description="Helical" evidence="8">
    <location>
        <begin position="12"/>
        <end position="31"/>
    </location>
</feature>
<dbReference type="STRING" id="1122195.SAMN02745164_00183"/>
<comment type="caution">
    <text evidence="9">The sequence shown here is derived from an EMBL/GenBank/DDBJ whole genome shotgun (WGS) entry which is preliminary data.</text>
</comment>
<dbReference type="AlphaFoldDB" id="A0A1M4SH44"/>
<dbReference type="InterPro" id="IPR011606">
    <property type="entry name" value="Brnchd-chn_aa_trnsp_permease"/>
</dbReference>
<keyword evidence="6 8" id="KW-1133">Transmembrane helix</keyword>
<feature type="transmembrane region" description="Helical" evidence="8">
    <location>
        <begin position="37"/>
        <end position="56"/>
    </location>
</feature>
<evidence type="ECO:0000313" key="10">
    <source>
        <dbReference type="Proteomes" id="UP000184334"/>
    </source>
</evidence>
<dbReference type="RefSeq" id="WP_072862473.1">
    <property type="nucleotide sequence ID" value="NZ_FQUI01000002.1"/>
</dbReference>
<feature type="transmembrane region" description="Helical" evidence="8">
    <location>
        <begin position="198"/>
        <end position="216"/>
    </location>
</feature>
<keyword evidence="10" id="KW-1185">Reference proteome</keyword>
<feature type="transmembrane region" description="Helical" evidence="8">
    <location>
        <begin position="151"/>
        <end position="169"/>
    </location>
</feature>
<evidence type="ECO:0000256" key="6">
    <source>
        <dbReference type="ARBA" id="ARBA00022989"/>
    </source>
</evidence>
<protein>
    <submittedName>
        <fullName evidence="9">4-azaleucine resistance probable transporter AzlC</fullName>
    </submittedName>
</protein>
<proteinExistence type="inferred from homology"/>
<evidence type="ECO:0000256" key="2">
    <source>
        <dbReference type="ARBA" id="ARBA00010735"/>
    </source>
</evidence>
<feature type="transmembrane region" description="Helical" evidence="8">
    <location>
        <begin position="94"/>
        <end position="113"/>
    </location>
</feature>
<sequence length="229" mass="26177">MKEFIRGLKDGIPISVGYITIAIAFGILVKTYNYPSYVGWLMSLTVFAGASQFVAIEILKNASIFEIIITTFFLNLRHILMSSTIATKAEKNKYIYFLSFGITDETFSIAYFNNKNKISFNYLFGLILISYLGWNLGTVIGLLFSSTFNSNLKNSMSISLYAMFLSILIPNIKKSYYEFLSVIISIIIYIIIRNYLPKYFSIIIVSIVISFIFAYFEKNKFNIGDDNNE</sequence>
<evidence type="ECO:0000256" key="1">
    <source>
        <dbReference type="ARBA" id="ARBA00004651"/>
    </source>
</evidence>
<name>A0A1M4SH44_MARH1</name>
<dbReference type="Proteomes" id="UP000184334">
    <property type="component" value="Unassembled WGS sequence"/>
</dbReference>
<keyword evidence="5 8" id="KW-0812">Transmembrane</keyword>
<dbReference type="GO" id="GO:0005886">
    <property type="term" value="C:plasma membrane"/>
    <property type="evidence" value="ECO:0007669"/>
    <property type="project" value="UniProtKB-SubCell"/>
</dbReference>
<gene>
    <name evidence="9" type="ORF">SAMN02745164_00183</name>
</gene>
<reference evidence="9" key="1">
    <citation type="submission" date="2016-11" db="EMBL/GenBank/DDBJ databases">
        <authorList>
            <person name="Varghese N."/>
            <person name="Submissions S."/>
        </authorList>
    </citation>
    <scope>NUCLEOTIDE SEQUENCE [LARGE SCALE GENOMIC DNA]</scope>
    <source>
        <strain evidence="9">DSM 16785</strain>
    </source>
</reference>